<dbReference type="InterPro" id="IPR011990">
    <property type="entry name" value="TPR-like_helical_dom_sf"/>
</dbReference>
<name>A0A445DG49_ARAHY</name>
<sequence length="451" mass="49144">MFRIASSRLSSRAASSSVSSTASFLASLTAKPSPVSLTPLAATSFRSYGNGLELDKSMANPDAINMINYALNQARTDKSIGSYGLGLLVLKHCLTIELTEGKDPKNENSKGIALLAMSTLEYERGEYDIALEKLQSIHELTNAYLGVRVAALEAEAGLYLELGQDDKASAIADTCVEVVEKQKTDDDDDDFKALILRAKALKGMIELVKGSIESAVPFFDKSLQLSNGTAALSYGEFLYLGQNYSMAKEVYTSVLKGASDIKKFGNPYLGACNMNLEGLMMGALCALGQLETYQGNYGNAEKALTQALTLAEETYGEKHPKVGVVLTSIALMYRRRAMEERTSSLLVQEGLYRKVIDILKVTETESEGSAPVVERSDIAAIARGGYAEILNVQENRKSEGEKLKKLAETIWKNRRLTLDEALLDLESTKISIIDPRISRILNLYIKSHGPS</sequence>
<comment type="caution">
    <text evidence="1">The sequence shown here is derived from an EMBL/GenBank/DDBJ whole genome shotgun (WGS) entry which is preliminary data.</text>
</comment>
<organism evidence="1 2">
    <name type="scientific">Arachis hypogaea</name>
    <name type="common">Peanut</name>
    <dbReference type="NCBI Taxonomy" id="3818"/>
    <lineage>
        <taxon>Eukaryota</taxon>
        <taxon>Viridiplantae</taxon>
        <taxon>Streptophyta</taxon>
        <taxon>Embryophyta</taxon>
        <taxon>Tracheophyta</taxon>
        <taxon>Spermatophyta</taxon>
        <taxon>Magnoliopsida</taxon>
        <taxon>eudicotyledons</taxon>
        <taxon>Gunneridae</taxon>
        <taxon>Pentapetalae</taxon>
        <taxon>rosids</taxon>
        <taxon>fabids</taxon>
        <taxon>Fabales</taxon>
        <taxon>Fabaceae</taxon>
        <taxon>Papilionoideae</taxon>
        <taxon>50 kb inversion clade</taxon>
        <taxon>dalbergioids sensu lato</taxon>
        <taxon>Dalbergieae</taxon>
        <taxon>Pterocarpus clade</taxon>
        <taxon>Arachis</taxon>
    </lineage>
</organism>
<evidence type="ECO:0000313" key="1">
    <source>
        <dbReference type="EMBL" id="RYR62149.1"/>
    </source>
</evidence>
<dbReference type="SUPFAM" id="SSF48452">
    <property type="entry name" value="TPR-like"/>
    <property type="match status" value="1"/>
</dbReference>
<dbReference type="Proteomes" id="UP000289738">
    <property type="component" value="Chromosome A04"/>
</dbReference>
<evidence type="ECO:0008006" key="3">
    <source>
        <dbReference type="Google" id="ProtNLM"/>
    </source>
</evidence>
<dbReference type="GO" id="GO:0005739">
    <property type="term" value="C:mitochondrion"/>
    <property type="evidence" value="ECO:0007669"/>
    <property type="project" value="TreeGrafter"/>
</dbReference>
<evidence type="ECO:0000313" key="2">
    <source>
        <dbReference type="Proteomes" id="UP000289738"/>
    </source>
</evidence>
<dbReference type="PANTHER" id="PTHR47868">
    <property type="entry name" value="OS05G0457700 PROTEIN"/>
    <property type="match status" value="1"/>
</dbReference>
<proteinExistence type="predicted"/>
<dbReference type="Pfam" id="PF13424">
    <property type="entry name" value="TPR_12"/>
    <property type="match status" value="1"/>
</dbReference>
<keyword evidence="2" id="KW-1185">Reference proteome</keyword>
<dbReference type="EMBL" id="SDMP01000004">
    <property type="protein sequence ID" value="RYR62149.1"/>
    <property type="molecule type" value="Genomic_DNA"/>
</dbReference>
<dbReference type="InterPro" id="IPR019734">
    <property type="entry name" value="TPR_rpt"/>
</dbReference>
<dbReference type="AlphaFoldDB" id="A0A445DG49"/>
<dbReference type="SMART" id="SM00028">
    <property type="entry name" value="TPR"/>
    <property type="match status" value="2"/>
</dbReference>
<dbReference type="STRING" id="3818.A0A445DG49"/>
<protein>
    <recommendedName>
        <fullName evidence="3">MalT-like TPR region domain-containing protein</fullName>
    </recommendedName>
</protein>
<reference evidence="1 2" key="1">
    <citation type="submission" date="2019-01" db="EMBL/GenBank/DDBJ databases">
        <title>Sequencing of cultivated peanut Arachis hypogaea provides insights into genome evolution and oil improvement.</title>
        <authorList>
            <person name="Chen X."/>
        </authorList>
    </citation>
    <scope>NUCLEOTIDE SEQUENCE [LARGE SCALE GENOMIC DNA]</scope>
    <source>
        <strain evidence="2">cv. Fuhuasheng</strain>
        <tissue evidence="1">Leaves</tissue>
    </source>
</reference>
<gene>
    <name evidence="1" type="ORF">Ahy_A04g019521</name>
</gene>
<accession>A0A445DG49</accession>
<dbReference type="PANTHER" id="PTHR47868:SF2">
    <property type="entry name" value="OS05G0457700 PROTEIN"/>
    <property type="match status" value="1"/>
</dbReference>
<dbReference type="Gene3D" id="1.25.40.10">
    <property type="entry name" value="Tetratricopeptide repeat domain"/>
    <property type="match status" value="2"/>
</dbReference>